<dbReference type="OrthoDB" id="9810816at2"/>
<evidence type="ECO:0000256" key="1">
    <source>
        <dbReference type="ARBA" id="ARBA00009764"/>
    </source>
</evidence>
<dbReference type="GO" id="GO:0005576">
    <property type="term" value="C:extracellular region"/>
    <property type="evidence" value="ECO:0007669"/>
    <property type="project" value="UniProtKB-SubCell"/>
</dbReference>
<dbReference type="PANTHER" id="PTHR30288">
    <property type="entry name" value="FLAGELLAR CAP/ASSEMBLY PROTEIN FLID"/>
    <property type="match status" value="1"/>
</dbReference>
<dbReference type="InterPro" id="IPR010809">
    <property type="entry name" value="FliD_C"/>
</dbReference>
<comment type="subcellular location">
    <subcellularLocation>
        <location evidence="5">Secreted</location>
    </subcellularLocation>
    <subcellularLocation>
        <location evidence="5">Bacterial flagellum</location>
    </subcellularLocation>
</comment>
<evidence type="ECO:0000256" key="2">
    <source>
        <dbReference type="ARBA" id="ARBA00011255"/>
    </source>
</evidence>
<evidence type="ECO:0000313" key="8">
    <source>
        <dbReference type="EMBL" id="MQY51576.1"/>
    </source>
</evidence>
<dbReference type="InterPro" id="IPR010810">
    <property type="entry name" value="Flagellin_hook_IN_motif"/>
</dbReference>
<comment type="similarity">
    <text evidence="1 5">Belongs to the FliD family.</text>
</comment>
<evidence type="ECO:0000259" key="7">
    <source>
        <dbReference type="Pfam" id="PF07195"/>
    </source>
</evidence>
<dbReference type="PANTHER" id="PTHR30288:SF0">
    <property type="entry name" value="FLAGELLAR HOOK-ASSOCIATED PROTEIN 2"/>
    <property type="match status" value="1"/>
</dbReference>
<evidence type="ECO:0000256" key="5">
    <source>
        <dbReference type="RuleBase" id="RU362066"/>
    </source>
</evidence>
<dbReference type="Proteomes" id="UP000480275">
    <property type="component" value="Unassembled WGS sequence"/>
</dbReference>
<dbReference type="Pfam" id="PF07195">
    <property type="entry name" value="FliD_C"/>
    <property type="match status" value="1"/>
</dbReference>
<comment type="caution">
    <text evidence="8">The sequence shown here is derived from an EMBL/GenBank/DDBJ whole genome shotgun (WGS) entry which is preliminary data.</text>
</comment>
<feature type="domain" description="Flagellar hook-associated protein 2 C-terminal" evidence="7">
    <location>
        <begin position="221"/>
        <end position="441"/>
    </location>
</feature>
<name>A0A6L5JWX3_RHOTE</name>
<protein>
    <recommendedName>
        <fullName evidence="5">Flagellar hook-associated protein 2</fullName>
        <shortName evidence="5">HAP2</shortName>
    </recommendedName>
    <alternativeName>
        <fullName evidence="5">Flagellar cap protein</fullName>
    </alternativeName>
</protein>
<keyword evidence="4 5" id="KW-0975">Bacterial flagellum</keyword>
<dbReference type="AlphaFoldDB" id="A0A6L5JWX3"/>
<keyword evidence="8" id="KW-0282">Flagellum</keyword>
<dbReference type="EMBL" id="WIXJ01000004">
    <property type="protein sequence ID" value="MQY51576.1"/>
    <property type="molecule type" value="Genomic_DNA"/>
</dbReference>
<dbReference type="GO" id="GO:0007155">
    <property type="term" value="P:cell adhesion"/>
    <property type="evidence" value="ECO:0007669"/>
    <property type="project" value="InterPro"/>
</dbReference>
<keyword evidence="3" id="KW-0175">Coiled coil</keyword>
<comment type="subunit">
    <text evidence="2 5">Homopentamer.</text>
</comment>
<sequence>MGISSAGVGSGLPVESIISKLMTLERQPLVQLQAKQSDYNSRLSAYGKIKSAVAALQTAAAAISTPASVSAFKSAVTDTTVASATTSSSAVAGSYSLEVQRLATFNKLVSGAGVSAAAGGSLSIEIGSVSGGNFTNKSGTSAVTVNVGAGATLGDVATAINATNSGVSASVINGSAGPQLVMTSQTSGAGGLIRVTGSGGLSGLSYDPVAQSGGLTQKDAGQDAIVLVDGVQVANAGSNTITNAVTGVTLNLTKTNTGSPTQLTITNDTSTLTANVNAFVKAYNDLNTQLKSLTSYNSTSKTAAVLNGDQTVTSISSQLRGLVTSLPTGSSSAYPTFSSLGIAFQTDGSMKVDSTKLQNAINADYSSVVTTINAYGSAFNTMTTAMNNTTGIITQQTKGINDTLKSLSDRSDSMTRMLSQVEARYRAQYTALDTLMGKLQSNSSYLTQQLAALSKSTA</sequence>
<dbReference type="InterPro" id="IPR040026">
    <property type="entry name" value="FliD"/>
</dbReference>
<reference evidence="8 9" key="1">
    <citation type="submission" date="2019-10" db="EMBL/GenBank/DDBJ databases">
        <title>Whole-genome sequence of the purple nonsulfur photosynthetic bacterium Rhodocyclus tenuis.</title>
        <authorList>
            <person name="Kyndt J.A."/>
            <person name="Meyer T.E."/>
        </authorList>
    </citation>
    <scope>NUCLEOTIDE SEQUENCE [LARGE SCALE GENOMIC DNA]</scope>
    <source>
        <strain evidence="8 9">DSM 110</strain>
    </source>
</reference>
<dbReference type="GO" id="GO:0009421">
    <property type="term" value="C:bacterial-type flagellum filament cap"/>
    <property type="evidence" value="ECO:0007669"/>
    <property type="project" value="InterPro"/>
</dbReference>
<dbReference type="Pfam" id="PF02465">
    <property type="entry name" value="FliD_N"/>
    <property type="match status" value="1"/>
</dbReference>
<feature type="domain" description="Flagellar hook-associated protein 2 N-terminal" evidence="6">
    <location>
        <begin position="10"/>
        <end position="104"/>
    </location>
</feature>
<gene>
    <name evidence="8" type="primary">fliD</name>
    <name evidence="8" type="ORF">GHK24_07310</name>
</gene>
<evidence type="ECO:0000259" key="6">
    <source>
        <dbReference type="Pfam" id="PF02465"/>
    </source>
</evidence>
<evidence type="ECO:0000256" key="4">
    <source>
        <dbReference type="ARBA" id="ARBA00023143"/>
    </source>
</evidence>
<evidence type="ECO:0000256" key="3">
    <source>
        <dbReference type="ARBA" id="ARBA00023054"/>
    </source>
</evidence>
<keyword evidence="5" id="KW-0964">Secreted</keyword>
<proteinExistence type="inferred from homology"/>
<keyword evidence="8" id="KW-0966">Cell projection</keyword>
<comment type="function">
    <text evidence="5">Required for morphogenesis and for the elongation of the flagellar filament by facilitating polymerization of the flagellin monomers at the tip of growing filament. Forms a capping structure, which prevents flagellin subunits (transported through the central channel of the flagellum) from leaking out without polymerization at the distal end.</text>
</comment>
<keyword evidence="8" id="KW-0969">Cilium</keyword>
<dbReference type="GO" id="GO:0071973">
    <property type="term" value="P:bacterial-type flagellum-dependent cell motility"/>
    <property type="evidence" value="ECO:0007669"/>
    <property type="project" value="TreeGrafter"/>
</dbReference>
<accession>A0A6L5JWX3</accession>
<dbReference type="GO" id="GO:0009424">
    <property type="term" value="C:bacterial-type flagellum hook"/>
    <property type="evidence" value="ECO:0007669"/>
    <property type="project" value="UniProtKB-UniRule"/>
</dbReference>
<dbReference type="Pfam" id="PF07196">
    <property type="entry name" value="Flagellin_IN"/>
    <property type="match status" value="1"/>
</dbReference>
<organism evidence="8 9">
    <name type="scientific">Rhodocyclus tenuis</name>
    <name type="common">Rhodospirillum tenue</name>
    <dbReference type="NCBI Taxonomy" id="1066"/>
    <lineage>
        <taxon>Bacteria</taxon>
        <taxon>Pseudomonadati</taxon>
        <taxon>Pseudomonadota</taxon>
        <taxon>Betaproteobacteria</taxon>
        <taxon>Rhodocyclales</taxon>
        <taxon>Rhodocyclaceae</taxon>
        <taxon>Rhodocyclus</taxon>
    </lineage>
</organism>
<dbReference type="InterPro" id="IPR003481">
    <property type="entry name" value="FliD_N"/>
</dbReference>
<evidence type="ECO:0000313" key="9">
    <source>
        <dbReference type="Proteomes" id="UP000480275"/>
    </source>
</evidence>